<evidence type="ECO:0000313" key="4">
    <source>
        <dbReference type="EMBL" id="SCZ81719.1"/>
    </source>
</evidence>
<dbReference type="PANTHER" id="PTHR37294:SF1">
    <property type="entry name" value="3'-5' EXORIBONUCLEASE YHAM"/>
    <property type="match status" value="1"/>
</dbReference>
<dbReference type="Gene3D" id="2.40.50.140">
    <property type="entry name" value="Nucleic acid-binding proteins"/>
    <property type="match status" value="1"/>
</dbReference>
<evidence type="ECO:0000259" key="3">
    <source>
        <dbReference type="Pfam" id="PF01966"/>
    </source>
</evidence>
<dbReference type="InterPro" id="IPR050798">
    <property type="entry name" value="YhaM_exoribonuc/phosphodiest"/>
</dbReference>
<evidence type="ECO:0000259" key="2">
    <source>
        <dbReference type="Pfam" id="PF01336"/>
    </source>
</evidence>
<sequence>MSEKNIKNFEVGEEIQGFFLIRSLNLKTSTNNKKYLDFTIADSTGELNSKFWDLPDDLVGQFKAGDVVKLRGTVTSWQNSLQMKVTKMRLSEPNDNVRVETLVQSAPEDSTAMMQELRGYVAEIGMEKLRELVERILELYAEKFEIYPAAKKHHHAIRSGLLYHVLRMLRSAKVLCGIYGNLNKDMLYAGVILHDIEKINEMEADALGIVSTYSFEGQVLGHIIMGIKKIDAVAEEIGLDREISLLLQHLILTHHYEPQYGSPKKPSIPEGELLHYLDMIDARMYDMEKAIAGIAPGTFSDGVQSIDYRRIYKPSYSKGEEE</sequence>
<feature type="domain" description="HD" evidence="3">
    <location>
        <begin position="162"/>
        <end position="282"/>
    </location>
</feature>
<evidence type="ECO:0000256" key="1">
    <source>
        <dbReference type="ARBA" id="ARBA00022801"/>
    </source>
</evidence>
<dbReference type="Pfam" id="PF01336">
    <property type="entry name" value="tRNA_anti-codon"/>
    <property type="match status" value="1"/>
</dbReference>
<name>A0A1G5S7W9_9FIRM</name>
<dbReference type="SUPFAM" id="SSF50249">
    <property type="entry name" value="Nucleic acid-binding proteins"/>
    <property type="match status" value="1"/>
</dbReference>
<reference evidence="4 5" key="1">
    <citation type="submission" date="2016-10" db="EMBL/GenBank/DDBJ databases">
        <authorList>
            <person name="de Groot N.N."/>
        </authorList>
    </citation>
    <scope>NUCLEOTIDE SEQUENCE [LARGE SCALE GENOMIC DNA]</scope>
    <source>
        <strain evidence="4 5">DSM 2784</strain>
    </source>
</reference>
<dbReference type="OrthoDB" id="9778453at2"/>
<dbReference type="SUPFAM" id="SSF109604">
    <property type="entry name" value="HD-domain/PDEase-like"/>
    <property type="match status" value="1"/>
</dbReference>
<dbReference type="STRING" id="1120920.SAMN03080599_02966"/>
<proteinExistence type="predicted"/>
<dbReference type="AlphaFoldDB" id="A0A1G5S7W9"/>
<evidence type="ECO:0000313" key="5">
    <source>
        <dbReference type="Proteomes" id="UP000199208"/>
    </source>
</evidence>
<dbReference type="Pfam" id="PF01966">
    <property type="entry name" value="HD"/>
    <property type="match status" value="1"/>
</dbReference>
<dbReference type="GO" id="GO:0031125">
    <property type="term" value="P:rRNA 3'-end processing"/>
    <property type="evidence" value="ECO:0007669"/>
    <property type="project" value="TreeGrafter"/>
</dbReference>
<organism evidence="4 5">
    <name type="scientific">Acidaminobacter hydrogenoformans DSM 2784</name>
    <dbReference type="NCBI Taxonomy" id="1120920"/>
    <lineage>
        <taxon>Bacteria</taxon>
        <taxon>Bacillati</taxon>
        <taxon>Bacillota</taxon>
        <taxon>Clostridia</taxon>
        <taxon>Peptostreptococcales</taxon>
        <taxon>Acidaminobacteraceae</taxon>
        <taxon>Acidaminobacter</taxon>
    </lineage>
</organism>
<dbReference type="InterPro" id="IPR006674">
    <property type="entry name" value="HD_domain"/>
</dbReference>
<dbReference type="EMBL" id="FMWL01000021">
    <property type="protein sequence ID" value="SCZ81719.1"/>
    <property type="molecule type" value="Genomic_DNA"/>
</dbReference>
<keyword evidence="5" id="KW-1185">Reference proteome</keyword>
<keyword evidence="1" id="KW-0378">Hydrolase</keyword>
<feature type="domain" description="OB" evidence="2">
    <location>
        <begin position="30"/>
        <end position="90"/>
    </location>
</feature>
<dbReference type="Gene3D" id="1.10.3210.10">
    <property type="entry name" value="Hypothetical protein af1432"/>
    <property type="match status" value="1"/>
</dbReference>
<dbReference type="PANTHER" id="PTHR37294">
    <property type="entry name" value="3'-5' EXORIBONUCLEASE YHAM"/>
    <property type="match status" value="1"/>
</dbReference>
<accession>A0A1G5S7W9</accession>
<gene>
    <name evidence="4" type="ORF">SAMN03080599_02966</name>
</gene>
<dbReference type="GO" id="GO:0003676">
    <property type="term" value="F:nucleic acid binding"/>
    <property type="evidence" value="ECO:0007669"/>
    <property type="project" value="InterPro"/>
</dbReference>
<dbReference type="InterPro" id="IPR012340">
    <property type="entry name" value="NA-bd_OB-fold"/>
</dbReference>
<dbReference type="CDD" id="cd04492">
    <property type="entry name" value="YhaM_OBF_like"/>
    <property type="match status" value="1"/>
</dbReference>
<dbReference type="RefSeq" id="WP_092592832.1">
    <property type="nucleotide sequence ID" value="NZ_FMWL01000021.1"/>
</dbReference>
<dbReference type="InterPro" id="IPR004365">
    <property type="entry name" value="NA-bd_OB_tRNA"/>
</dbReference>
<dbReference type="Proteomes" id="UP000199208">
    <property type="component" value="Unassembled WGS sequence"/>
</dbReference>
<dbReference type="GO" id="GO:0016787">
    <property type="term" value="F:hydrolase activity"/>
    <property type="evidence" value="ECO:0007669"/>
    <property type="project" value="UniProtKB-KW"/>
</dbReference>
<protein>
    <submittedName>
        <fullName evidence="4">3'-5' exoribonuclease</fullName>
    </submittedName>
</protein>